<name>A0AAV9AKK9_ACOGR</name>
<accession>A0AAV9AKK9</accession>
<dbReference type="SUPFAM" id="SSF53098">
    <property type="entry name" value="Ribonuclease H-like"/>
    <property type="match status" value="2"/>
</dbReference>
<dbReference type="PANTHER" id="PTHR46481:SF5">
    <property type="entry name" value="OS08G0393150 PROTEIN"/>
    <property type="match status" value="1"/>
</dbReference>
<sequence>MGYFKTVAKYRFCGKELTANSCSGTSHLIRHAAECIRKNVESKFQSQFSRTSTGQLSNFSFNQVVARRETVKYIIKTEQPFSKVEHPDFEEWIQKAFGPQFQPISRNTVKRDVEKLYAEEKTDLLVTLSNIPGRVCLTSDLWTSNQPLCYISLTAHFIDANWILQKRIICLSDLDAPHIEQAMATSIINQLQNWDIYEKNFTITLDNASSNSELQRYLQEPNVEEDGEGTFDVLAWWKGQENRFPVLSAMARDLLTFPPAQVASKSAFSTGNRVIDDYRSHLYLDVVEQCVCLRDWYKAQQRTQTILTEEALGDQFDDVVNLN</sequence>
<protein>
    <recommendedName>
        <fullName evidence="1">HAT C-terminal dimerisation domain-containing protein</fullName>
    </recommendedName>
</protein>
<evidence type="ECO:0000259" key="1">
    <source>
        <dbReference type="Pfam" id="PF05699"/>
    </source>
</evidence>
<dbReference type="Pfam" id="PF05699">
    <property type="entry name" value="Dimer_Tnp_hAT"/>
    <property type="match status" value="1"/>
</dbReference>
<dbReference type="EMBL" id="JAUJYN010000008">
    <property type="protein sequence ID" value="KAK1264884.1"/>
    <property type="molecule type" value="Genomic_DNA"/>
</dbReference>
<comment type="caution">
    <text evidence="2">The sequence shown here is derived from an EMBL/GenBank/DDBJ whole genome shotgun (WGS) entry which is preliminary data.</text>
</comment>
<proteinExistence type="predicted"/>
<dbReference type="InterPro" id="IPR008906">
    <property type="entry name" value="HATC_C_dom"/>
</dbReference>
<reference evidence="2" key="2">
    <citation type="submission" date="2023-06" db="EMBL/GenBank/DDBJ databases">
        <authorList>
            <person name="Ma L."/>
            <person name="Liu K.-W."/>
            <person name="Li Z."/>
            <person name="Hsiao Y.-Y."/>
            <person name="Qi Y."/>
            <person name="Fu T."/>
            <person name="Tang G."/>
            <person name="Zhang D."/>
            <person name="Sun W.-H."/>
            <person name="Liu D.-K."/>
            <person name="Li Y."/>
            <person name="Chen G.-Z."/>
            <person name="Liu X.-D."/>
            <person name="Liao X.-Y."/>
            <person name="Jiang Y.-T."/>
            <person name="Yu X."/>
            <person name="Hao Y."/>
            <person name="Huang J."/>
            <person name="Zhao X.-W."/>
            <person name="Ke S."/>
            <person name="Chen Y.-Y."/>
            <person name="Wu W.-L."/>
            <person name="Hsu J.-L."/>
            <person name="Lin Y.-F."/>
            <person name="Huang M.-D."/>
            <person name="Li C.-Y."/>
            <person name="Huang L."/>
            <person name="Wang Z.-W."/>
            <person name="Zhao X."/>
            <person name="Zhong W.-Y."/>
            <person name="Peng D.-H."/>
            <person name="Ahmad S."/>
            <person name="Lan S."/>
            <person name="Zhang J.-S."/>
            <person name="Tsai W.-C."/>
            <person name="Van De Peer Y."/>
            <person name="Liu Z.-J."/>
        </authorList>
    </citation>
    <scope>NUCLEOTIDE SEQUENCE</scope>
    <source>
        <strain evidence="2">SCP</strain>
        <tissue evidence="2">Leaves</tissue>
    </source>
</reference>
<organism evidence="2 3">
    <name type="scientific">Acorus gramineus</name>
    <name type="common">Dwarf sweet flag</name>
    <dbReference type="NCBI Taxonomy" id="55184"/>
    <lineage>
        <taxon>Eukaryota</taxon>
        <taxon>Viridiplantae</taxon>
        <taxon>Streptophyta</taxon>
        <taxon>Embryophyta</taxon>
        <taxon>Tracheophyta</taxon>
        <taxon>Spermatophyta</taxon>
        <taxon>Magnoliopsida</taxon>
        <taxon>Liliopsida</taxon>
        <taxon>Acoraceae</taxon>
        <taxon>Acorus</taxon>
    </lineage>
</organism>
<evidence type="ECO:0000313" key="3">
    <source>
        <dbReference type="Proteomes" id="UP001179952"/>
    </source>
</evidence>
<keyword evidence="3" id="KW-1185">Reference proteome</keyword>
<dbReference type="Proteomes" id="UP001179952">
    <property type="component" value="Unassembled WGS sequence"/>
</dbReference>
<gene>
    <name evidence="2" type="ORF">QJS04_geneDACA017839</name>
</gene>
<reference evidence="2" key="1">
    <citation type="journal article" date="2023" name="Nat. Commun.">
        <title>Diploid and tetraploid genomes of Acorus and the evolution of monocots.</title>
        <authorList>
            <person name="Ma L."/>
            <person name="Liu K.W."/>
            <person name="Li Z."/>
            <person name="Hsiao Y.Y."/>
            <person name="Qi Y."/>
            <person name="Fu T."/>
            <person name="Tang G.D."/>
            <person name="Zhang D."/>
            <person name="Sun W.H."/>
            <person name="Liu D.K."/>
            <person name="Li Y."/>
            <person name="Chen G.Z."/>
            <person name="Liu X.D."/>
            <person name="Liao X.Y."/>
            <person name="Jiang Y.T."/>
            <person name="Yu X."/>
            <person name="Hao Y."/>
            <person name="Huang J."/>
            <person name="Zhao X.W."/>
            <person name="Ke S."/>
            <person name="Chen Y.Y."/>
            <person name="Wu W.L."/>
            <person name="Hsu J.L."/>
            <person name="Lin Y.F."/>
            <person name="Huang M.D."/>
            <person name="Li C.Y."/>
            <person name="Huang L."/>
            <person name="Wang Z.W."/>
            <person name="Zhao X."/>
            <person name="Zhong W.Y."/>
            <person name="Peng D.H."/>
            <person name="Ahmad S."/>
            <person name="Lan S."/>
            <person name="Zhang J.S."/>
            <person name="Tsai W.C."/>
            <person name="Van de Peer Y."/>
            <person name="Liu Z.J."/>
        </authorList>
    </citation>
    <scope>NUCLEOTIDE SEQUENCE</scope>
    <source>
        <strain evidence="2">SCP</strain>
    </source>
</reference>
<feature type="domain" description="HAT C-terminal dimerisation" evidence="1">
    <location>
        <begin position="213"/>
        <end position="297"/>
    </location>
</feature>
<dbReference type="AlphaFoldDB" id="A0AAV9AKK9"/>
<dbReference type="PANTHER" id="PTHR46481">
    <property type="entry name" value="ZINC FINGER BED DOMAIN-CONTAINING PROTEIN 4"/>
    <property type="match status" value="1"/>
</dbReference>
<dbReference type="InterPro" id="IPR012337">
    <property type="entry name" value="RNaseH-like_sf"/>
</dbReference>
<evidence type="ECO:0000313" key="2">
    <source>
        <dbReference type="EMBL" id="KAK1264884.1"/>
    </source>
</evidence>
<dbReference type="InterPro" id="IPR052035">
    <property type="entry name" value="ZnF_BED_domain_contain"/>
</dbReference>
<dbReference type="GO" id="GO:0046983">
    <property type="term" value="F:protein dimerization activity"/>
    <property type="evidence" value="ECO:0007669"/>
    <property type="project" value="InterPro"/>
</dbReference>